<reference evidence="2" key="1">
    <citation type="submission" date="2018-02" db="EMBL/GenBank/DDBJ databases">
        <authorList>
            <person name="Clavel T."/>
            <person name="Strowig T."/>
        </authorList>
    </citation>
    <scope>NUCLEOTIDE SEQUENCE [LARGE SCALE GENOMIC DNA]</scope>
    <source>
        <strain evidence="2">DSM 103720</strain>
    </source>
</reference>
<dbReference type="Pfam" id="PF08889">
    <property type="entry name" value="WbqC"/>
    <property type="match status" value="1"/>
</dbReference>
<name>A0A2V1IJZ8_9BACT</name>
<dbReference type="InterPro" id="IPR014985">
    <property type="entry name" value="WbqC"/>
</dbReference>
<dbReference type="RefSeq" id="WP_107032044.1">
    <property type="nucleotide sequence ID" value="NZ_CAJSYL010000002.1"/>
</dbReference>
<proteinExistence type="predicted"/>
<gene>
    <name evidence="1" type="ORF">C5O23_05980</name>
</gene>
<dbReference type="AlphaFoldDB" id="A0A2V1IJZ8"/>
<organism evidence="1 2">
    <name type="scientific">Duncaniella muris</name>
    <dbReference type="NCBI Taxonomy" id="2094150"/>
    <lineage>
        <taxon>Bacteria</taxon>
        <taxon>Pseudomonadati</taxon>
        <taxon>Bacteroidota</taxon>
        <taxon>Bacteroidia</taxon>
        <taxon>Bacteroidales</taxon>
        <taxon>Muribaculaceae</taxon>
        <taxon>Duncaniella</taxon>
    </lineage>
</organism>
<comment type="caution">
    <text evidence="1">The sequence shown here is derived from an EMBL/GenBank/DDBJ whole genome shotgun (WGS) entry which is preliminary data.</text>
</comment>
<protein>
    <recommendedName>
        <fullName evidence="3">WbqC family protein</fullName>
    </recommendedName>
</protein>
<sequence>MSEAGRAVTVLLLPPMLCAPAEVYARIAALGGEARFDWSRRFDKRFKDSHRFAIADTRGRLELTVPIAKPQSSHCRWDEIRISDHGQWWDVHRVALESAYGRTPYFEFYIDRLLPMLTDGVCVRYPLLRDLAGAWDSWIRKTLELPAATDAESAPLTVCEAGPADREIVLPQYWQIRADKLGFISGLSVLDLIFNLGPEAVIYLDRL</sequence>
<accession>A0A2V1IJZ8</accession>
<evidence type="ECO:0000313" key="1">
    <source>
        <dbReference type="EMBL" id="PWB02579.1"/>
    </source>
</evidence>
<keyword evidence="2" id="KW-1185">Reference proteome</keyword>
<dbReference type="EMBL" id="PUEC01000011">
    <property type="protein sequence ID" value="PWB02579.1"/>
    <property type="molecule type" value="Genomic_DNA"/>
</dbReference>
<evidence type="ECO:0000313" key="2">
    <source>
        <dbReference type="Proteomes" id="UP000244905"/>
    </source>
</evidence>
<dbReference type="GeneID" id="82525891"/>
<evidence type="ECO:0008006" key="3">
    <source>
        <dbReference type="Google" id="ProtNLM"/>
    </source>
</evidence>
<dbReference type="Proteomes" id="UP000244905">
    <property type="component" value="Unassembled WGS sequence"/>
</dbReference>